<evidence type="ECO:0000256" key="3">
    <source>
        <dbReference type="PROSITE-ProRule" id="PRU00357"/>
    </source>
</evidence>
<accession>A0ABD3D3J5</accession>
<comment type="caution">
    <text evidence="5">The sequence shown here is derived from an EMBL/GenBank/DDBJ whole genome shotgun (WGS) entry which is preliminary data.</text>
</comment>
<dbReference type="InterPro" id="IPR045281">
    <property type="entry name" value="CONSTANS-like"/>
</dbReference>
<name>A0ABD3D3J5_9LAMI</name>
<dbReference type="GO" id="GO:0005634">
    <property type="term" value="C:nucleus"/>
    <property type="evidence" value="ECO:0007669"/>
    <property type="project" value="UniProtKB-SubCell"/>
</dbReference>
<evidence type="ECO:0000259" key="4">
    <source>
        <dbReference type="PROSITE" id="PS51017"/>
    </source>
</evidence>
<feature type="domain" description="CCT" evidence="4">
    <location>
        <begin position="193"/>
        <end position="235"/>
    </location>
</feature>
<keyword evidence="6" id="KW-1185">Reference proteome</keyword>
<gene>
    <name evidence="5" type="ORF">CASFOL_020138</name>
</gene>
<evidence type="ECO:0000256" key="2">
    <source>
        <dbReference type="ARBA" id="ARBA00023242"/>
    </source>
</evidence>
<dbReference type="PANTHER" id="PTHR31319:SF103">
    <property type="entry name" value="CCT MOTIF FAMILY PROTEIN"/>
    <property type="match status" value="1"/>
</dbReference>
<protein>
    <recommendedName>
        <fullName evidence="4">CCT domain-containing protein</fullName>
    </recommendedName>
</protein>
<evidence type="ECO:0000313" key="6">
    <source>
        <dbReference type="Proteomes" id="UP001632038"/>
    </source>
</evidence>
<keyword evidence="2 3" id="KW-0539">Nucleus</keyword>
<sequence length="287" mass="33134">MSSDLFIFENSFFSDPFTDPIQEINNPIDETNSFNRTPSAFLSSSPPRAELESLSLSEFEKTEYSVKTEHCQLNFDSFSGFENCFSPHSFDGAYETAVKFMQKSYSSNCFENNQNFMFRPLFDSVLESRDLQNQILSSPESGSSAGGQMRRVCSTGDLQNVKTNMETRNVLSSNPLCVDEANFKVGRYSAEEKKERIDRYRAKRTQRNFNKTIKYACRKTLADSRPRVRGRFARNDEACEVPKASMFHRYKDDLWIDGFDEEAFDGMAQRRTFFNISGSANYQNYNY</sequence>
<dbReference type="PROSITE" id="PS51017">
    <property type="entry name" value="CCT"/>
    <property type="match status" value="1"/>
</dbReference>
<dbReference type="PANTHER" id="PTHR31319">
    <property type="entry name" value="ZINC FINGER PROTEIN CONSTANS-LIKE 4"/>
    <property type="match status" value="1"/>
</dbReference>
<dbReference type="Pfam" id="PF06203">
    <property type="entry name" value="CCT"/>
    <property type="match status" value="1"/>
</dbReference>
<dbReference type="Proteomes" id="UP001632038">
    <property type="component" value="Unassembled WGS sequence"/>
</dbReference>
<dbReference type="InterPro" id="IPR010402">
    <property type="entry name" value="CCT_domain"/>
</dbReference>
<evidence type="ECO:0000256" key="1">
    <source>
        <dbReference type="ARBA" id="ARBA00004123"/>
    </source>
</evidence>
<comment type="subcellular location">
    <subcellularLocation>
        <location evidence="1 3">Nucleus</location>
    </subcellularLocation>
</comment>
<evidence type="ECO:0000313" key="5">
    <source>
        <dbReference type="EMBL" id="KAL3635591.1"/>
    </source>
</evidence>
<proteinExistence type="predicted"/>
<dbReference type="EMBL" id="JAVIJP010000027">
    <property type="protein sequence ID" value="KAL3635591.1"/>
    <property type="molecule type" value="Genomic_DNA"/>
</dbReference>
<organism evidence="5 6">
    <name type="scientific">Castilleja foliolosa</name>
    <dbReference type="NCBI Taxonomy" id="1961234"/>
    <lineage>
        <taxon>Eukaryota</taxon>
        <taxon>Viridiplantae</taxon>
        <taxon>Streptophyta</taxon>
        <taxon>Embryophyta</taxon>
        <taxon>Tracheophyta</taxon>
        <taxon>Spermatophyta</taxon>
        <taxon>Magnoliopsida</taxon>
        <taxon>eudicotyledons</taxon>
        <taxon>Gunneridae</taxon>
        <taxon>Pentapetalae</taxon>
        <taxon>asterids</taxon>
        <taxon>lamiids</taxon>
        <taxon>Lamiales</taxon>
        <taxon>Orobanchaceae</taxon>
        <taxon>Pedicularideae</taxon>
        <taxon>Castillejinae</taxon>
        <taxon>Castilleja</taxon>
    </lineage>
</organism>
<reference evidence="6" key="1">
    <citation type="journal article" date="2024" name="IScience">
        <title>Strigolactones Initiate the Formation of Haustorium-like Structures in Castilleja.</title>
        <authorList>
            <person name="Buerger M."/>
            <person name="Peterson D."/>
            <person name="Chory J."/>
        </authorList>
    </citation>
    <scope>NUCLEOTIDE SEQUENCE [LARGE SCALE GENOMIC DNA]</scope>
</reference>
<dbReference type="AlphaFoldDB" id="A0ABD3D3J5"/>